<name>A0ABQ5JNQ3_9LACO</name>
<evidence type="ECO:0000313" key="2">
    <source>
        <dbReference type="Proteomes" id="UP001628078"/>
    </source>
</evidence>
<evidence type="ECO:0000313" key="1">
    <source>
        <dbReference type="EMBL" id="GKT04736.1"/>
    </source>
</evidence>
<reference evidence="1 2" key="1">
    <citation type="submission" date="2022-03" db="EMBL/GenBank/DDBJ databases">
        <title>Draft genome sequence of Furfurilactobacillus curtus JCM 31185.</title>
        <authorList>
            <person name="Suzuki S."/>
            <person name="Endo A."/>
            <person name="Kajikawa A."/>
        </authorList>
    </citation>
    <scope>NUCLEOTIDE SEQUENCE [LARGE SCALE GENOMIC DNA]</scope>
    <source>
        <strain evidence="1 2">JCM 31185</strain>
    </source>
</reference>
<dbReference type="EMBL" id="BQXO01000001">
    <property type="protein sequence ID" value="GKT04736.1"/>
    <property type="molecule type" value="Genomic_DNA"/>
</dbReference>
<keyword evidence="2" id="KW-1185">Reference proteome</keyword>
<organism evidence="1 2">
    <name type="scientific">Furfurilactobacillus curtus</name>
    <dbReference type="NCBI Taxonomy" id="1746200"/>
    <lineage>
        <taxon>Bacteria</taxon>
        <taxon>Bacillati</taxon>
        <taxon>Bacillota</taxon>
        <taxon>Bacilli</taxon>
        <taxon>Lactobacillales</taxon>
        <taxon>Lactobacillaceae</taxon>
        <taxon>Furfurilactobacillus</taxon>
    </lineage>
</organism>
<proteinExistence type="predicted"/>
<accession>A0ABQ5JNQ3</accession>
<gene>
    <name evidence="1" type="ORF">JCM31185_00250</name>
</gene>
<dbReference type="Proteomes" id="UP001628078">
    <property type="component" value="Unassembled WGS sequence"/>
</dbReference>
<protein>
    <submittedName>
        <fullName evidence="1">Uncharacterized protein</fullName>
    </submittedName>
</protein>
<sequence>MFLGRMSVIVSQKDYDWMIKFFESEDPEDGYDFYAPWVLANLINKARFEDIKND</sequence>
<comment type="caution">
    <text evidence="1">The sequence shown here is derived from an EMBL/GenBank/DDBJ whole genome shotgun (WGS) entry which is preliminary data.</text>
</comment>